<reference evidence="4" key="1">
    <citation type="submission" date="2020-06" db="EMBL/GenBank/DDBJ databases">
        <title>Analysis procedures for assessing recovery of high quality, complete, closed genomes from Nanopore long read metagenome sequencing.</title>
        <authorList>
            <person name="Bessarab I."/>
            <person name="Arumugam K."/>
            <person name="Haryono M."/>
            <person name="Liu X."/>
            <person name="Roy S."/>
            <person name="Zuniga-Montanez R.E."/>
            <person name="Qiu G."/>
            <person name="Drautz-Moses D.I."/>
            <person name="Law Y.Y."/>
            <person name="Wuertz S."/>
            <person name="Lauro F.M."/>
            <person name="Huson D.H."/>
            <person name="Williams R.B."/>
        </authorList>
    </citation>
    <scope>NUCLEOTIDE SEQUENCE [LARGE SCALE GENOMIC DNA]</scope>
    <source>
        <strain evidence="4">SSD2</strain>
    </source>
</reference>
<comment type="similarity">
    <text evidence="1">Belongs to the VapB family.</text>
</comment>
<sequence>MQTTTLFQNGASQAVRIPKEFRFEGKQVEVKKIGNNLILRPVCNSWESMFKSLEQFSDDFMADGRTQPEQQQREELFV</sequence>
<gene>
    <name evidence="4" type="ORF">HZT40_18525</name>
</gene>
<dbReference type="SUPFAM" id="SSF89447">
    <property type="entry name" value="AbrB/MazE/MraZ-like"/>
    <property type="match status" value="1"/>
</dbReference>
<dbReference type="Pfam" id="PF04014">
    <property type="entry name" value="MazE_antitoxin"/>
    <property type="match status" value="1"/>
</dbReference>
<dbReference type="KEGG" id="this:HZT40_18525"/>
<evidence type="ECO:0000259" key="3">
    <source>
        <dbReference type="PROSITE" id="PS51740"/>
    </source>
</evidence>
<evidence type="ECO:0000256" key="1">
    <source>
        <dbReference type="ARBA" id="ARBA00007924"/>
    </source>
</evidence>
<evidence type="ECO:0000313" key="4">
    <source>
        <dbReference type="EMBL" id="QLQ33259.1"/>
    </source>
</evidence>
<dbReference type="AlphaFoldDB" id="A0A7L6AVU7"/>
<accession>A0A7L6AVU7</accession>
<proteinExistence type="inferred from homology"/>
<dbReference type="InterPro" id="IPR037914">
    <property type="entry name" value="SpoVT-AbrB_sf"/>
</dbReference>
<evidence type="ECO:0000256" key="2">
    <source>
        <dbReference type="PROSITE-ProRule" id="PRU01076"/>
    </source>
</evidence>
<keyword evidence="2" id="KW-0238">DNA-binding</keyword>
<dbReference type="Proteomes" id="UP000510621">
    <property type="component" value="Chromosome"/>
</dbReference>
<dbReference type="GO" id="GO:0003677">
    <property type="term" value="F:DNA binding"/>
    <property type="evidence" value="ECO:0007669"/>
    <property type="project" value="UniProtKB-UniRule"/>
</dbReference>
<name>A0A7L6AVU7_9GAMM</name>
<protein>
    <submittedName>
        <fullName evidence="4">Antitoxin</fullName>
    </submittedName>
</protein>
<dbReference type="EMBL" id="CP059265">
    <property type="protein sequence ID" value="QLQ33259.1"/>
    <property type="molecule type" value="Genomic_DNA"/>
</dbReference>
<dbReference type="PANTHER" id="PTHR37550">
    <property type="entry name" value="ANTITOXIN VAPB1"/>
    <property type="match status" value="1"/>
</dbReference>
<dbReference type="PROSITE" id="PS51740">
    <property type="entry name" value="SPOVT_ABRB"/>
    <property type="match status" value="1"/>
</dbReference>
<organism evidence="4 5">
    <name type="scientific">Candidatus Thiothrix singaporensis</name>
    <dbReference type="NCBI Taxonomy" id="2799669"/>
    <lineage>
        <taxon>Bacteria</taxon>
        <taxon>Pseudomonadati</taxon>
        <taxon>Pseudomonadota</taxon>
        <taxon>Gammaproteobacteria</taxon>
        <taxon>Thiotrichales</taxon>
        <taxon>Thiotrichaceae</taxon>
        <taxon>Thiothrix</taxon>
    </lineage>
</organism>
<dbReference type="SMART" id="SM00966">
    <property type="entry name" value="SpoVT_AbrB"/>
    <property type="match status" value="1"/>
</dbReference>
<evidence type="ECO:0000313" key="5">
    <source>
        <dbReference type="Proteomes" id="UP000510621"/>
    </source>
</evidence>
<dbReference type="InterPro" id="IPR007159">
    <property type="entry name" value="SpoVT-AbrB_dom"/>
</dbReference>
<dbReference type="InterPro" id="IPR047976">
    <property type="entry name" value="Anti_VapB2-like"/>
</dbReference>
<dbReference type="Gene3D" id="2.10.260.10">
    <property type="match status" value="1"/>
</dbReference>
<keyword evidence="5" id="KW-1185">Reference proteome</keyword>
<dbReference type="PANTHER" id="PTHR37550:SF3">
    <property type="entry name" value="ANTITOXIN VAPB1"/>
    <property type="match status" value="1"/>
</dbReference>
<dbReference type="NCBIfam" id="NF040493">
    <property type="entry name" value="TA_anti_VapB"/>
    <property type="match status" value="1"/>
</dbReference>
<feature type="domain" description="SpoVT-AbrB" evidence="3">
    <location>
        <begin position="4"/>
        <end position="44"/>
    </location>
</feature>
<dbReference type="InterPro" id="IPR051734">
    <property type="entry name" value="VapB_TA_antitoxins"/>
</dbReference>